<comment type="pathway">
    <text evidence="1">Carotenoid biosynthesis; phytoene biosynthesis.</text>
</comment>
<dbReference type="PROSITE" id="PS01045">
    <property type="entry name" value="SQUALEN_PHYTOEN_SYN_2"/>
    <property type="match status" value="1"/>
</dbReference>
<keyword evidence="2" id="KW-0808">Transferase</keyword>
<keyword evidence="4" id="KW-1185">Reference proteome</keyword>
<dbReference type="Gene3D" id="1.10.600.10">
    <property type="entry name" value="Farnesyl Diphosphate Synthase"/>
    <property type="match status" value="1"/>
</dbReference>
<dbReference type="AlphaFoldDB" id="A0AA97I6I8"/>
<evidence type="ECO:0000256" key="1">
    <source>
        <dbReference type="ARBA" id="ARBA00004684"/>
    </source>
</evidence>
<organism evidence="3 4">
    <name type="scientific">Microbacterium betulae</name>
    <dbReference type="NCBI Taxonomy" id="2981139"/>
    <lineage>
        <taxon>Bacteria</taxon>
        <taxon>Bacillati</taxon>
        <taxon>Actinomycetota</taxon>
        <taxon>Actinomycetes</taxon>
        <taxon>Micrococcales</taxon>
        <taxon>Microbacteriaceae</taxon>
        <taxon>Microbacterium</taxon>
    </lineage>
</organism>
<proteinExistence type="predicted"/>
<dbReference type="KEGG" id="mbet:N8K70_14910"/>
<dbReference type="InterPro" id="IPR019845">
    <property type="entry name" value="Squalene/phytoene_synthase_CS"/>
</dbReference>
<dbReference type="EMBL" id="CP118157">
    <property type="protein sequence ID" value="WOF22667.1"/>
    <property type="molecule type" value="Genomic_DNA"/>
</dbReference>
<name>A0AA97I6I8_9MICO</name>
<evidence type="ECO:0000256" key="2">
    <source>
        <dbReference type="ARBA" id="ARBA00022679"/>
    </source>
</evidence>
<dbReference type="SFLD" id="SFLDS00005">
    <property type="entry name" value="Isoprenoid_Synthase_Type_I"/>
    <property type="match status" value="1"/>
</dbReference>
<dbReference type="GO" id="GO:0016765">
    <property type="term" value="F:transferase activity, transferring alkyl or aryl (other than methyl) groups"/>
    <property type="evidence" value="ECO:0007669"/>
    <property type="project" value="InterPro"/>
</dbReference>
<dbReference type="InterPro" id="IPR008949">
    <property type="entry name" value="Isoprenoid_synthase_dom_sf"/>
</dbReference>
<accession>A0AA97I6I8</accession>
<dbReference type="GO" id="GO:0008299">
    <property type="term" value="P:isoprenoid biosynthetic process"/>
    <property type="evidence" value="ECO:0007669"/>
    <property type="project" value="UniProtKB-ARBA"/>
</dbReference>
<dbReference type="Proteomes" id="UP001305498">
    <property type="component" value="Chromosome"/>
</dbReference>
<dbReference type="SUPFAM" id="SSF48576">
    <property type="entry name" value="Terpenoid synthases"/>
    <property type="match status" value="1"/>
</dbReference>
<reference evidence="3 4" key="1">
    <citation type="submission" date="2023-02" db="EMBL/GenBank/DDBJ databases">
        <title>Microbacterium betulae sp. nov., isolated from birch wood.</title>
        <authorList>
            <person name="Pasciak M."/>
            <person name="Pawlik K.J."/>
            <person name="Martynowski D."/>
            <person name="Laczmanski L."/>
            <person name="Ciekot J."/>
            <person name="Szponar B."/>
            <person name="Wojcik-Fatla A."/>
            <person name="Mackiewicz B."/>
            <person name="Farian E."/>
            <person name="Cholewa G."/>
            <person name="Cholewa A."/>
            <person name="Dutkiewicz J."/>
        </authorList>
    </citation>
    <scope>NUCLEOTIDE SEQUENCE [LARGE SCALE GENOMIC DNA]</scope>
    <source>
        <strain evidence="3 4">AB</strain>
    </source>
</reference>
<gene>
    <name evidence="3" type="ORF">N8K70_14910</name>
</gene>
<dbReference type="PANTHER" id="PTHR31480">
    <property type="entry name" value="BIFUNCTIONAL LYCOPENE CYCLASE/PHYTOENE SYNTHASE"/>
    <property type="match status" value="1"/>
</dbReference>
<dbReference type="RefSeq" id="WP_317139138.1">
    <property type="nucleotide sequence ID" value="NZ_CP118157.1"/>
</dbReference>
<evidence type="ECO:0000313" key="4">
    <source>
        <dbReference type="Proteomes" id="UP001305498"/>
    </source>
</evidence>
<dbReference type="Pfam" id="PF00494">
    <property type="entry name" value="SQS_PSY"/>
    <property type="match status" value="1"/>
</dbReference>
<dbReference type="InterPro" id="IPR002060">
    <property type="entry name" value="Squ/phyt_synthse"/>
</dbReference>
<protein>
    <submittedName>
        <fullName evidence="3">Squalene/phytoene synthase family protein</fullName>
    </submittedName>
</protein>
<dbReference type="SFLD" id="SFLDG01018">
    <property type="entry name" value="Squalene/Phytoene_Synthase_Lik"/>
    <property type="match status" value="1"/>
</dbReference>
<sequence length="291" mass="31022">MTSGLDLYTRTARLASARVIRAYSTSFGLASRLLPRRVRGHIADVYALVRVADEIVDGPAAEAGVAGAERRSLLDALEAETLAAMARGFSANLVVHAFAATSRQTGIAADLLRPFFSSMRMDADGFVALDEAAYRAYVHGSAEVVGSMCLRAFAQEGRGMAIDDGLEEGARRLGAAFQKVNFLRDLADDHRRLGRSYFPGIDPLAFSEDDKLGIVAEVDDDLAVARSALTRLPPASRRATAAAAGLFGRLNEELRVTPAAELTRRRVSVPRAVKLRVLAAAVAGRPAAGRA</sequence>
<evidence type="ECO:0000313" key="3">
    <source>
        <dbReference type="EMBL" id="WOF22667.1"/>
    </source>
</evidence>